<evidence type="ECO:0000313" key="11">
    <source>
        <dbReference type="Proteomes" id="UP000546464"/>
    </source>
</evidence>
<feature type="region of interest" description="Disordered" evidence="6">
    <location>
        <begin position="664"/>
        <end position="686"/>
    </location>
</feature>
<feature type="region of interest" description="Disordered" evidence="6">
    <location>
        <begin position="323"/>
        <end position="361"/>
    </location>
</feature>
<feature type="domain" description="NolW-like" evidence="9">
    <location>
        <begin position="744"/>
        <end position="840"/>
    </location>
</feature>
<feature type="domain" description="Type II/III secretion system secretin-like" evidence="8">
    <location>
        <begin position="1052"/>
        <end position="1217"/>
    </location>
</feature>
<evidence type="ECO:0000256" key="5">
    <source>
        <dbReference type="RuleBase" id="RU004004"/>
    </source>
</evidence>
<feature type="region of interest" description="Disordered" evidence="6">
    <location>
        <begin position="462"/>
        <end position="483"/>
    </location>
</feature>
<dbReference type="GO" id="GO:0009306">
    <property type="term" value="P:protein secretion"/>
    <property type="evidence" value="ECO:0007669"/>
    <property type="project" value="InterPro"/>
</dbReference>
<feature type="domain" description="NolW-like" evidence="9">
    <location>
        <begin position="431"/>
        <end position="527"/>
    </location>
</feature>
<keyword evidence="2 7" id="KW-0732">Signal</keyword>
<dbReference type="GO" id="GO:0015627">
    <property type="term" value="C:type II protein secretion system complex"/>
    <property type="evidence" value="ECO:0007669"/>
    <property type="project" value="TreeGrafter"/>
</dbReference>
<feature type="region of interest" description="Disordered" evidence="6">
    <location>
        <begin position="888"/>
        <end position="920"/>
    </location>
</feature>
<comment type="caution">
    <text evidence="10">The sequence shown here is derived from an EMBL/GenBank/DDBJ whole genome shotgun (WGS) entry which is preliminary data.</text>
</comment>
<dbReference type="GO" id="GO:0009279">
    <property type="term" value="C:cell outer membrane"/>
    <property type="evidence" value="ECO:0007669"/>
    <property type="project" value="UniProtKB-SubCell"/>
</dbReference>
<feature type="chain" id="PRO_5032825880" description="Type II secretion system protein D" evidence="7">
    <location>
        <begin position="25"/>
        <end position="1286"/>
    </location>
</feature>
<feature type="domain" description="NolW-like" evidence="9">
    <location>
        <begin position="630"/>
        <end position="736"/>
    </location>
</feature>
<dbReference type="InterPro" id="IPR038591">
    <property type="entry name" value="NolW-like_sf"/>
</dbReference>
<proteinExistence type="inferred from homology"/>
<dbReference type="PANTHER" id="PTHR30332">
    <property type="entry name" value="PROBABLE GENERAL SECRETION PATHWAY PROTEIN D"/>
    <property type="match status" value="1"/>
</dbReference>
<dbReference type="PRINTS" id="PR00811">
    <property type="entry name" value="BCTERIALGSPD"/>
</dbReference>
<evidence type="ECO:0000256" key="4">
    <source>
        <dbReference type="RuleBase" id="RU004003"/>
    </source>
</evidence>
<dbReference type="EMBL" id="JACHVB010000063">
    <property type="protein sequence ID" value="MBC2596159.1"/>
    <property type="molecule type" value="Genomic_DNA"/>
</dbReference>
<dbReference type="InterPro" id="IPR001775">
    <property type="entry name" value="GspD/PilQ"/>
</dbReference>
<gene>
    <name evidence="10" type="ORF">H5P28_17970</name>
</gene>
<feature type="compositionally biased region" description="Low complexity" evidence="6">
    <location>
        <begin position="1273"/>
        <end position="1286"/>
    </location>
</feature>
<feature type="compositionally biased region" description="Polar residues" evidence="6">
    <location>
        <begin position="464"/>
        <end position="483"/>
    </location>
</feature>
<dbReference type="InterPro" id="IPR005644">
    <property type="entry name" value="NolW-like"/>
</dbReference>
<organism evidence="10 11">
    <name type="scientific">Ruficoccus amylovorans</name>
    <dbReference type="NCBI Taxonomy" id="1804625"/>
    <lineage>
        <taxon>Bacteria</taxon>
        <taxon>Pseudomonadati</taxon>
        <taxon>Verrucomicrobiota</taxon>
        <taxon>Opitutia</taxon>
        <taxon>Puniceicoccales</taxon>
        <taxon>Cerasicoccaceae</taxon>
        <taxon>Ruficoccus</taxon>
    </lineage>
</organism>
<keyword evidence="3" id="KW-0472">Membrane</keyword>
<dbReference type="Pfam" id="PF03958">
    <property type="entry name" value="Secretin_N"/>
    <property type="match status" value="6"/>
</dbReference>
<name>A0A842HIH3_9BACT</name>
<reference evidence="10 11" key="1">
    <citation type="submission" date="2020-07" db="EMBL/GenBank/DDBJ databases">
        <authorList>
            <person name="Feng X."/>
        </authorList>
    </citation>
    <scope>NUCLEOTIDE SEQUENCE [LARGE SCALE GENOMIC DNA]</scope>
    <source>
        <strain evidence="10 11">JCM31066</strain>
    </source>
</reference>
<evidence type="ECO:0000259" key="8">
    <source>
        <dbReference type="Pfam" id="PF00263"/>
    </source>
</evidence>
<accession>A0A842HIH3</accession>
<feature type="signal peptide" evidence="7">
    <location>
        <begin position="1"/>
        <end position="24"/>
    </location>
</feature>
<keyword evidence="5" id="KW-0813">Transport</keyword>
<comment type="subcellular location">
    <subcellularLocation>
        <location evidence="5">Cell outer membrane</location>
    </subcellularLocation>
    <subcellularLocation>
        <location evidence="1">Membrane</location>
    </subcellularLocation>
</comment>
<sequence length="1286" mass="141625">MLKLKPHWFLLPLLFAWALAPASAQPAPAADTQAHDIICKPAEGISPDEMVGPIVMGNMPVLQALDLLSKFSGRVILPGEGLPSGRLNFNSGSKLKRTDAIFAIESLLALNGVSLRLLDNGFVRAISSANPDKSAPPMIDTLPENSMSEQIYTKIFKLKYADSRSAYNNVRGLLSDRRRSSMQNQSETNSLLITDSLINLQRIEKVLEYLDQPPDARMELYTFPVKYGSAWNIRTSLQQILRTEMKNRLNDSMVFVDSRTNKLLVVTHPTNLEFFETIVKDLDQEIAPFTTTEVIKITQGNFWSIWSTINGIVRHQQREFSRRGFSVQEREESDEVGRLSGGSETASVEAPAGGEESTELPALEMPTTASDPNAVMVEDTTPELQFSPYVGLYADPSNLAFVVYGTNNDIARIKQLIAQLDIKSPPYVTSKVFTIEHALAGDIRNVIEYTVNVQRRNFARAGLSTDNRTSSAGPEAAGQQSAEQGFEYSNFISTIADNRNNTILVQGTQQDIAQIGQLVEKLDVPSAPLTQNEVIYLKHAEASTLARVVQNIINYQRWMFSRQRTVSQSNNGDASALANPEIGFEFSNYAMVGADRRTNALFAYGTKQDLERIRSIVTETDIPVEPITTTRVFPLTHTDASQTASLINNIINGQRRALNQVRSESREVQNPAAREANAPADPTAAPSQGVIEGNEALQFSPFISITPDRRSNSLIVYGTASDIRQLDDLIKQIDIEVAPLTSSKVFLLENAQARSLYAVLNNVVRGQERALRQVRSSIQQIRNIHPDDPNASAAEVTLEALQFSPYITITPNDRNNSIIVYGTDSDITQLENLIEISDVQISPKTQSRTFFIRHADANEVASTISKLISQQQRVRERESTLTRIFRRGANGQDEGGEADGAIGMGQETFAGGGAGGGQGDLLTETSSATYSDIFSFDEDLQFSPYVSLVADDRSNAVLAYGTQFDLEQIGELIKQIDDVLPQVRIEVVIAEVILSDKQVSGLDSFGISYNVTAPNQTSMNTSAPAISSGNPAFEGSFSINDFSLDTVFRVAKENKFVKVLSAPSLTTTHNRQAVVNVGEARPIITSSASSLDSSDLVTRSTVEYRDIGINLKVRPLISTKGYIQMDIEQVVETVIDTQTIDGNEQPIISTRRAMSFLSVRDKEVIVMAGLQQVDSSKTDGSVFILGDLPVFGPLFQPENNDQAVRELIIFIKPYIVDSFDESQLLTSEELDRTAIGQDIATYLEKGRFKEQEKLIPPPPDPEEAEEDVANSRTQNTNTNTTTGPRR</sequence>
<evidence type="ECO:0000256" key="7">
    <source>
        <dbReference type="SAM" id="SignalP"/>
    </source>
</evidence>
<feature type="domain" description="NolW-like" evidence="9">
    <location>
        <begin position="153"/>
        <end position="215"/>
    </location>
</feature>
<feature type="domain" description="NolW-like" evidence="9">
    <location>
        <begin position="533"/>
        <end position="624"/>
    </location>
</feature>
<evidence type="ECO:0000256" key="2">
    <source>
        <dbReference type="ARBA" id="ARBA00022729"/>
    </source>
</evidence>
<evidence type="ECO:0000259" key="9">
    <source>
        <dbReference type="Pfam" id="PF03958"/>
    </source>
</evidence>
<evidence type="ECO:0000256" key="3">
    <source>
        <dbReference type="ARBA" id="ARBA00023136"/>
    </source>
</evidence>
<dbReference type="PANTHER" id="PTHR30332:SF24">
    <property type="entry name" value="SECRETIN GSPD-RELATED"/>
    <property type="match status" value="1"/>
</dbReference>
<protein>
    <recommendedName>
        <fullName evidence="12">Type II secretion system protein D</fullName>
    </recommendedName>
</protein>
<dbReference type="InterPro" id="IPR004846">
    <property type="entry name" value="T2SS/T3SS_dom"/>
</dbReference>
<dbReference type="Proteomes" id="UP000546464">
    <property type="component" value="Unassembled WGS sequence"/>
</dbReference>
<keyword evidence="11" id="KW-1185">Reference proteome</keyword>
<feature type="region of interest" description="Disordered" evidence="6">
    <location>
        <begin position="1247"/>
        <end position="1286"/>
    </location>
</feature>
<feature type="compositionally biased region" description="Gly residues" evidence="6">
    <location>
        <begin position="910"/>
        <end position="919"/>
    </location>
</feature>
<feature type="domain" description="NolW-like" evidence="9">
    <location>
        <begin position="847"/>
        <end position="978"/>
    </location>
</feature>
<evidence type="ECO:0000256" key="6">
    <source>
        <dbReference type="SAM" id="MobiDB-lite"/>
    </source>
</evidence>
<evidence type="ECO:0000313" key="10">
    <source>
        <dbReference type="EMBL" id="MBC2596159.1"/>
    </source>
</evidence>
<comment type="similarity">
    <text evidence="4">Belongs to the bacterial secretin family.</text>
</comment>
<dbReference type="Pfam" id="PF00263">
    <property type="entry name" value="Secretin"/>
    <property type="match status" value="1"/>
</dbReference>
<dbReference type="Gene3D" id="3.30.1370.120">
    <property type="match status" value="7"/>
</dbReference>
<evidence type="ECO:0000256" key="1">
    <source>
        <dbReference type="ARBA" id="ARBA00004370"/>
    </source>
</evidence>
<dbReference type="InterPro" id="IPR050810">
    <property type="entry name" value="Bact_Secretion_Sys_Channel"/>
</dbReference>
<evidence type="ECO:0008006" key="12">
    <source>
        <dbReference type="Google" id="ProtNLM"/>
    </source>
</evidence>
<dbReference type="RefSeq" id="WP_185677077.1">
    <property type="nucleotide sequence ID" value="NZ_JACHVB010000063.1"/>
</dbReference>